<evidence type="ECO:0000256" key="1">
    <source>
        <dbReference type="SAM" id="SignalP"/>
    </source>
</evidence>
<reference evidence="2 3" key="1">
    <citation type="submission" date="2023-03" db="EMBL/GenBank/DDBJ databases">
        <authorList>
            <person name="Kaur S."/>
            <person name="Espinosa-Saiz D."/>
            <person name="Velazquez E."/>
            <person name="Menendez E."/>
            <person name="diCenzo G.C."/>
        </authorList>
    </citation>
    <scope>NUCLEOTIDE SEQUENCE [LARGE SCALE GENOMIC DNA]</scope>
    <source>
        <strain evidence="2 3">LMG 24692</strain>
    </source>
</reference>
<keyword evidence="3" id="KW-1185">Reference proteome</keyword>
<keyword evidence="1" id="KW-0732">Signal</keyword>
<evidence type="ECO:0000313" key="3">
    <source>
        <dbReference type="Proteomes" id="UP001229355"/>
    </source>
</evidence>
<dbReference type="RefSeq" id="WP_280662227.1">
    <property type="nucleotide sequence ID" value="NZ_CP120374.1"/>
</dbReference>
<gene>
    <name evidence="2" type="ORF">PZN02_005633</name>
</gene>
<evidence type="ECO:0000313" key="2">
    <source>
        <dbReference type="EMBL" id="WEX90261.1"/>
    </source>
</evidence>
<organism evidence="2 3">
    <name type="scientific">Sinorhizobium garamanticum</name>
    <dbReference type="NCBI Taxonomy" id="680247"/>
    <lineage>
        <taxon>Bacteria</taxon>
        <taxon>Pseudomonadati</taxon>
        <taxon>Pseudomonadota</taxon>
        <taxon>Alphaproteobacteria</taxon>
        <taxon>Hyphomicrobiales</taxon>
        <taxon>Rhizobiaceae</taxon>
        <taxon>Sinorhizobium/Ensifer group</taxon>
        <taxon>Sinorhizobium</taxon>
    </lineage>
</organism>
<dbReference type="EMBL" id="CP120374">
    <property type="protein sequence ID" value="WEX90261.1"/>
    <property type="molecule type" value="Genomic_DNA"/>
</dbReference>
<evidence type="ECO:0008006" key="4">
    <source>
        <dbReference type="Google" id="ProtNLM"/>
    </source>
</evidence>
<accession>A0ABY8DH86</accession>
<name>A0ABY8DH86_9HYPH</name>
<feature type="signal peptide" evidence="1">
    <location>
        <begin position="1"/>
        <end position="24"/>
    </location>
</feature>
<proteinExistence type="predicted"/>
<feature type="chain" id="PRO_5046526760" description="Transmembrane protein" evidence="1">
    <location>
        <begin position="25"/>
        <end position="112"/>
    </location>
</feature>
<protein>
    <recommendedName>
        <fullName evidence="4">Transmembrane protein</fullName>
    </recommendedName>
</protein>
<dbReference type="Proteomes" id="UP001229355">
    <property type="component" value="Chromosome 2"/>
</dbReference>
<sequence>MDRLARIVAIVLLVVFATGTVAHAANATSMSFTMSPAAMADGDMGDCDGCPPGDDGKTSLCAQFCLATFIAVPTAAELELPVLAVDLATLPAEEITGRTGPPDLPPPRTIVL</sequence>